<sequence length="87" mass="9708">MCIYFVISNKSLSEWTWRVVNDDGDAIARSALTFATRPECIANAESFRDSIGEAAFYDSAGVPIDRMHLKKGIFPPAKPSIEVKVER</sequence>
<gene>
    <name evidence="1" type="ORF">JJL49_18430</name>
</gene>
<reference evidence="1" key="1">
    <citation type="submission" date="2021-01" db="EMBL/GenBank/DDBJ databases">
        <title>Draft genome of Pantoea agglomerans Eh 335.</title>
        <authorList>
            <person name="Emsley S.A."/>
            <person name="Oline D.K."/>
            <person name="Saw J.H."/>
            <person name="Ushijima B."/>
            <person name="Videau P."/>
            <person name="Koyack M.J."/>
        </authorList>
    </citation>
    <scope>NUCLEOTIDE SEQUENCE</scope>
    <source>
        <strain evidence="1">Eh 335</strain>
    </source>
</reference>
<evidence type="ECO:0000313" key="2">
    <source>
        <dbReference type="Proteomes" id="UP000633731"/>
    </source>
</evidence>
<keyword evidence="2" id="KW-1185">Reference proteome</keyword>
<name>A0ACC5RRI1_ENTAG</name>
<organism evidence="1 2">
    <name type="scientific">Enterobacter agglomerans</name>
    <name type="common">Erwinia herbicola</name>
    <name type="synonym">Pantoea agglomerans</name>
    <dbReference type="NCBI Taxonomy" id="549"/>
    <lineage>
        <taxon>Bacteria</taxon>
        <taxon>Pseudomonadati</taxon>
        <taxon>Pseudomonadota</taxon>
        <taxon>Gammaproteobacteria</taxon>
        <taxon>Enterobacterales</taxon>
        <taxon>Erwiniaceae</taxon>
        <taxon>Pantoea</taxon>
        <taxon>Pantoea agglomerans group</taxon>
    </lineage>
</organism>
<dbReference type="EMBL" id="JAEOXF010000013">
    <property type="protein sequence ID" value="MBK4727208.1"/>
    <property type="molecule type" value="Genomic_DNA"/>
</dbReference>
<evidence type="ECO:0000313" key="1">
    <source>
        <dbReference type="EMBL" id="MBK4727208.1"/>
    </source>
</evidence>
<comment type="caution">
    <text evidence="1">The sequence shown here is derived from an EMBL/GenBank/DDBJ whole genome shotgun (WGS) entry which is preliminary data.</text>
</comment>
<proteinExistence type="predicted"/>
<accession>A0ACC5RRI1</accession>
<protein>
    <submittedName>
        <fullName evidence="1">Uncharacterized protein</fullName>
    </submittedName>
</protein>
<dbReference type="Proteomes" id="UP000633731">
    <property type="component" value="Unassembled WGS sequence"/>
</dbReference>